<dbReference type="STRING" id="281362.AT959_02895"/>
<comment type="subcellular location">
    <subcellularLocation>
        <location evidence="1">Cell outer membrane</location>
    </subcellularLocation>
</comment>
<dbReference type="InterPro" id="IPR006665">
    <property type="entry name" value="OmpA-like"/>
</dbReference>
<keyword evidence="7" id="KW-1185">Reference proteome</keyword>
<dbReference type="Gene3D" id="3.30.1330.60">
    <property type="entry name" value="OmpA-like domain"/>
    <property type="match status" value="1"/>
</dbReference>
<dbReference type="GO" id="GO:0009279">
    <property type="term" value="C:cell outer membrane"/>
    <property type="evidence" value="ECO:0007669"/>
    <property type="project" value="UniProtKB-SubCell"/>
</dbReference>
<accession>A0A133XM53</accession>
<dbReference type="InterPro" id="IPR006664">
    <property type="entry name" value="OMP_bac"/>
</dbReference>
<organism evidence="6 7">
    <name type="scientific">Dechloromonas denitrificans</name>
    <dbReference type="NCBI Taxonomy" id="281362"/>
    <lineage>
        <taxon>Bacteria</taxon>
        <taxon>Pseudomonadati</taxon>
        <taxon>Pseudomonadota</taxon>
        <taxon>Betaproteobacteria</taxon>
        <taxon>Rhodocyclales</taxon>
        <taxon>Azonexaceae</taxon>
        <taxon>Dechloromonas</taxon>
    </lineage>
</organism>
<dbReference type="InterPro" id="IPR050330">
    <property type="entry name" value="Bact_OuterMem_StrucFunc"/>
</dbReference>
<dbReference type="PANTHER" id="PTHR30329:SF21">
    <property type="entry name" value="LIPOPROTEIN YIAD-RELATED"/>
    <property type="match status" value="1"/>
</dbReference>
<sequence>MPVLCLLTACAGQPSIAPSAPDKKGKRPAAVQVDEGKPLSEAQVIAAVDDEKSIYFASGQTMVDEPGKQKLQLHAARLKENPKLQVRLVGYTDDRGSSSYNLLIAEQRVDAVFRLLRSYGVPARQLQRYALGGEKNSNNCTSPACLAKMRRVELIDKE</sequence>
<proteinExistence type="predicted"/>
<dbReference type="Proteomes" id="UP000070186">
    <property type="component" value="Unassembled WGS sequence"/>
</dbReference>
<evidence type="ECO:0000256" key="2">
    <source>
        <dbReference type="ARBA" id="ARBA00023136"/>
    </source>
</evidence>
<comment type="caution">
    <text evidence="6">The sequence shown here is derived from an EMBL/GenBank/DDBJ whole genome shotgun (WGS) entry which is preliminary data.</text>
</comment>
<feature type="domain" description="OmpA-like" evidence="5">
    <location>
        <begin position="43"/>
        <end position="158"/>
    </location>
</feature>
<reference evidence="6 7" key="1">
    <citation type="submission" date="2015-12" db="EMBL/GenBank/DDBJ databases">
        <title>Nitrous oxide reduction kinetics distinguish bacteria harboring typical versus atypical NosZ.</title>
        <authorList>
            <person name="Yoon S."/>
            <person name="Nissen S."/>
            <person name="Park D."/>
            <person name="Sanford R.A."/>
            <person name="Loeffler F.E."/>
        </authorList>
    </citation>
    <scope>NUCLEOTIDE SEQUENCE [LARGE SCALE GENOMIC DNA]</scope>
    <source>
        <strain evidence="6 7">ATCC BAA-841</strain>
    </source>
</reference>
<evidence type="ECO:0000313" key="7">
    <source>
        <dbReference type="Proteomes" id="UP000070186"/>
    </source>
</evidence>
<dbReference type="PROSITE" id="PS51123">
    <property type="entry name" value="OMPA_2"/>
    <property type="match status" value="1"/>
</dbReference>
<gene>
    <name evidence="6" type="ORF">AT959_02895</name>
</gene>
<dbReference type="PANTHER" id="PTHR30329">
    <property type="entry name" value="STATOR ELEMENT OF FLAGELLAR MOTOR COMPLEX"/>
    <property type="match status" value="1"/>
</dbReference>
<dbReference type="EMBL" id="LODL01000007">
    <property type="protein sequence ID" value="KXB32027.1"/>
    <property type="molecule type" value="Genomic_DNA"/>
</dbReference>
<keyword evidence="3" id="KW-0998">Cell outer membrane</keyword>
<evidence type="ECO:0000256" key="1">
    <source>
        <dbReference type="ARBA" id="ARBA00004442"/>
    </source>
</evidence>
<dbReference type="InterPro" id="IPR036737">
    <property type="entry name" value="OmpA-like_sf"/>
</dbReference>
<evidence type="ECO:0000259" key="5">
    <source>
        <dbReference type="PROSITE" id="PS51123"/>
    </source>
</evidence>
<dbReference type="Pfam" id="PF00691">
    <property type="entry name" value="OmpA"/>
    <property type="match status" value="1"/>
</dbReference>
<dbReference type="CDD" id="cd07185">
    <property type="entry name" value="OmpA_C-like"/>
    <property type="match status" value="1"/>
</dbReference>
<evidence type="ECO:0000256" key="3">
    <source>
        <dbReference type="ARBA" id="ARBA00023237"/>
    </source>
</evidence>
<dbReference type="SUPFAM" id="SSF103088">
    <property type="entry name" value="OmpA-like"/>
    <property type="match status" value="1"/>
</dbReference>
<name>A0A133XM53_9RHOO</name>
<evidence type="ECO:0000313" key="6">
    <source>
        <dbReference type="EMBL" id="KXB32027.1"/>
    </source>
</evidence>
<dbReference type="AlphaFoldDB" id="A0A133XM53"/>
<dbReference type="PRINTS" id="PR01021">
    <property type="entry name" value="OMPADOMAIN"/>
</dbReference>
<protein>
    <recommendedName>
        <fullName evidence="5">OmpA-like domain-containing protein</fullName>
    </recommendedName>
</protein>
<evidence type="ECO:0000256" key="4">
    <source>
        <dbReference type="PROSITE-ProRule" id="PRU00473"/>
    </source>
</evidence>
<keyword evidence="2 4" id="KW-0472">Membrane</keyword>